<evidence type="ECO:0000313" key="3">
    <source>
        <dbReference type="Proteomes" id="UP000054985"/>
    </source>
</evidence>
<protein>
    <submittedName>
        <fullName evidence="2">Protein of uncharacterized function (DUF2490)</fullName>
    </submittedName>
</protein>
<dbReference type="EMBL" id="UGOG01000001">
    <property type="protein sequence ID" value="STX62899.1"/>
    <property type="molecule type" value="Genomic_DNA"/>
</dbReference>
<organism evidence="2 4">
    <name type="scientific">Legionella moravica</name>
    <dbReference type="NCBI Taxonomy" id="39962"/>
    <lineage>
        <taxon>Bacteria</taxon>
        <taxon>Pseudomonadati</taxon>
        <taxon>Pseudomonadota</taxon>
        <taxon>Gammaproteobacteria</taxon>
        <taxon>Legionellales</taxon>
        <taxon>Legionellaceae</taxon>
        <taxon>Legionella</taxon>
    </lineage>
</organism>
<evidence type="ECO:0000313" key="4">
    <source>
        <dbReference type="Proteomes" id="UP000254040"/>
    </source>
</evidence>
<accession>A0A378K0W7</accession>
<dbReference type="AlphaFoldDB" id="A0A378K0W7"/>
<dbReference type="Pfam" id="PF10677">
    <property type="entry name" value="DUF2490"/>
    <property type="match status" value="1"/>
</dbReference>
<keyword evidence="3" id="KW-1185">Reference proteome</keyword>
<dbReference type="RefSeq" id="WP_238584735.1">
    <property type="nucleotide sequence ID" value="NZ_CAAAJG010000001.1"/>
</dbReference>
<reference evidence="1 3" key="1">
    <citation type="submission" date="2015-11" db="EMBL/GenBank/DDBJ databases">
        <title>Genomic analysis of 38 Legionella species identifies large and diverse effector repertoires.</title>
        <authorList>
            <person name="Burstein D."/>
            <person name="Amaro F."/>
            <person name="Zusman T."/>
            <person name="Lifshitz Z."/>
            <person name="Cohen O."/>
            <person name="Gilbert J.A."/>
            <person name="Pupko T."/>
            <person name="Shuman H.A."/>
            <person name="Segal G."/>
        </authorList>
    </citation>
    <scope>NUCLEOTIDE SEQUENCE [LARGE SCALE GENOMIC DNA]</scope>
    <source>
        <strain evidence="1 3">ATCC 43877</strain>
    </source>
</reference>
<evidence type="ECO:0000313" key="1">
    <source>
        <dbReference type="EMBL" id="KTD34225.1"/>
    </source>
</evidence>
<evidence type="ECO:0000313" key="2">
    <source>
        <dbReference type="EMBL" id="STX62899.1"/>
    </source>
</evidence>
<sequence length="241" mass="28623">MSQNIENDYQAKNNSIWKIVICCMIFIIHTVSCAAENDFQIWTNTTAIGSISKKHSKFKYWLEYQARFGDDSSKLSQLLLRPGIGYQVLPTTSFWLGYAWIRTAQPFSIRPIEENRIWQQLLWSKRFSQVTGTLRSRLEERFIQDRNHTAWRYRQLFRLAYAIPNHEQLSLIAMDELFYHLNHFNIQRNVGLDQNRAFIGLGYKTTQVSTIELGYLNQYIKRPLREHFNGNCLYMSLLFNF</sequence>
<proteinExistence type="predicted"/>
<dbReference type="Proteomes" id="UP000254040">
    <property type="component" value="Unassembled WGS sequence"/>
</dbReference>
<dbReference type="EMBL" id="LNYN01000020">
    <property type="protein sequence ID" value="KTD34225.1"/>
    <property type="molecule type" value="Genomic_DNA"/>
</dbReference>
<name>A0A378K0W7_9GAMM</name>
<dbReference type="InterPro" id="IPR019619">
    <property type="entry name" value="DUF2490"/>
</dbReference>
<gene>
    <name evidence="1" type="ORF">Lmor_1622</name>
    <name evidence="2" type="ORF">NCTC12239_01838</name>
</gene>
<dbReference type="STRING" id="39962.Lmor_1622"/>
<dbReference type="Proteomes" id="UP000054985">
    <property type="component" value="Unassembled WGS sequence"/>
</dbReference>
<reference evidence="2 4" key="2">
    <citation type="submission" date="2018-06" db="EMBL/GenBank/DDBJ databases">
        <authorList>
            <consortium name="Pathogen Informatics"/>
            <person name="Doyle S."/>
        </authorList>
    </citation>
    <scope>NUCLEOTIDE SEQUENCE [LARGE SCALE GENOMIC DNA]</scope>
    <source>
        <strain evidence="2 4">NCTC12239</strain>
    </source>
</reference>